<sequence>MGGKKSAARRAYVTGRAVGFQRRRLRAGAVGSAGSRVCGSMAAVTRPFANRRVRLEPPRARPGPMPAFTHACWRSSRRLLSVRDAS</sequence>
<keyword evidence="2" id="KW-1185">Reference proteome</keyword>
<gene>
    <name evidence="1" type="ORF">EVAR_14842_1</name>
</gene>
<reference evidence="1 2" key="1">
    <citation type="journal article" date="2019" name="Commun. Biol.">
        <title>The bagworm genome reveals a unique fibroin gene that provides high tensile strength.</title>
        <authorList>
            <person name="Kono N."/>
            <person name="Nakamura H."/>
            <person name="Ohtoshi R."/>
            <person name="Tomita M."/>
            <person name="Numata K."/>
            <person name="Arakawa K."/>
        </authorList>
    </citation>
    <scope>NUCLEOTIDE SEQUENCE [LARGE SCALE GENOMIC DNA]</scope>
</reference>
<proteinExistence type="predicted"/>
<organism evidence="1 2">
    <name type="scientific">Eumeta variegata</name>
    <name type="common">Bagworm moth</name>
    <name type="synonym">Eumeta japonica</name>
    <dbReference type="NCBI Taxonomy" id="151549"/>
    <lineage>
        <taxon>Eukaryota</taxon>
        <taxon>Metazoa</taxon>
        <taxon>Ecdysozoa</taxon>
        <taxon>Arthropoda</taxon>
        <taxon>Hexapoda</taxon>
        <taxon>Insecta</taxon>
        <taxon>Pterygota</taxon>
        <taxon>Neoptera</taxon>
        <taxon>Endopterygota</taxon>
        <taxon>Lepidoptera</taxon>
        <taxon>Glossata</taxon>
        <taxon>Ditrysia</taxon>
        <taxon>Tineoidea</taxon>
        <taxon>Psychidae</taxon>
        <taxon>Oiketicinae</taxon>
        <taxon>Eumeta</taxon>
    </lineage>
</organism>
<dbReference type="AlphaFoldDB" id="A0A4C1V301"/>
<name>A0A4C1V301_EUMVA</name>
<evidence type="ECO:0000313" key="2">
    <source>
        <dbReference type="Proteomes" id="UP000299102"/>
    </source>
</evidence>
<protein>
    <submittedName>
        <fullName evidence="1">Uncharacterized protein</fullName>
    </submittedName>
</protein>
<dbReference type="EMBL" id="BGZK01000270">
    <property type="protein sequence ID" value="GBP33161.1"/>
    <property type="molecule type" value="Genomic_DNA"/>
</dbReference>
<accession>A0A4C1V301</accession>
<evidence type="ECO:0000313" key="1">
    <source>
        <dbReference type="EMBL" id="GBP33161.1"/>
    </source>
</evidence>
<comment type="caution">
    <text evidence="1">The sequence shown here is derived from an EMBL/GenBank/DDBJ whole genome shotgun (WGS) entry which is preliminary data.</text>
</comment>
<dbReference type="Proteomes" id="UP000299102">
    <property type="component" value="Unassembled WGS sequence"/>
</dbReference>